<gene>
    <name evidence="1" type="ORF">UFOPK3564_01556</name>
</gene>
<reference evidence="1" key="1">
    <citation type="submission" date="2020-05" db="EMBL/GenBank/DDBJ databases">
        <authorList>
            <person name="Chiriac C."/>
            <person name="Salcher M."/>
            <person name="Ghai R."/>
            <person name="Kavagutti S V."/>
        </authorList>
    </citation>
    <scope>NUCLEOTIDE SEQUENCE</scope>
</reference>
<name>A0A6J7HJQ2_9ZZZZ</name>
<dbReference type="EMBL" id="CAFBMK010000080">
    <property type="protein sequence ID" value="CAB4915839.1"/>
    <property type="molecule type" value="Genomic_DNA"/>
</dbReference>
<accession>A0A6J7HJQ2</accession>
<proteinExistence type="predicted"/>
<evidence type="ECO:0000313" key="1">
    <source>
        <dbReference type="EMBL" id="CAB4915839.1"/>
    </source>
</evidence>
<dbReference type="AlphaFoldDB" id="A0A6J7HJQ2"/>
<sequence>MASQGHQGAQDCAAVREVATDAARFPNAARAGDVDRSRVEGHIDDAIRLVTDPISNIAPGRCPAWVVNAEA</sequence>
<organism evidence="1">
    <name type="scientific">freshwater metagenome</name>
    <dbReference type="NCBI Taxonomy" id="449393"/>
    <lineage>
        <taxon>unclassified sequences</taxon>
        <taxon>metagenomes</taxon>
        <taxon>ecological metagenomes</taxon>
    </lineage>
</organism>
<protein>
    <submittedName>
        <fullName evidence="1">Unannotated protein</fullName>
    </submittedName>
</protein>